<feature type="compositionally biased region" description="Low complexity" evidence="1">
    <location>
        <begin position="308"/>
        <end position="323"/>
    </location>
</feature>
<reference evidence="3" key="1">
    <citation type="submission" date="2025-08" db="UniProtKB">
        <authorList>
            <consortium name="RefSeq"/>
        </authorList>
    </citation>
    <scope>IDENTIFICATION</scope>
</reference>
<sequence length="414" mass="42936">MLRGSVKGREPGVKTEPKAEGTRTYTPAEGKGAGTATDMAAKRGKSGVPTSGVPRSELKVYRVGSTDGRLPVNTNLRKQRSLTNLAVLTDAEKKMQLYEPKWCDDMGRPGAGGHLRAGKPRAAGVGGVGGGAGGGGTQLSRNLSKSEHSLFQSKPKPFSALAAPTAPGKGQSRIPRGPYAEVKPLSKACEESGKSDDDILSAKAKAAAAAGAKKGAAVAPGDTEGKGQAGQPFLKVDPELVVTVLGDLEQLLFSQMLDPESQRKRTVQNVLDLRQNLEDTMSSLRGTQLSHSCLESSVCYDSDDTNARSLSSLSNRSSPLSWRHGQSSPRLQAGDAPSSTGGGGGGYPGGSGGGGGGRSQYTSHTMPTRCTSRLSHSSQVELIEDLKSGYLSDSDLVGKGLNDDDDDDDNLANG</sequence>
<keyword evidence="2" id="KW-1185">Reference proteome</keyword>
<dbReference type="Proteomes" id="UP000515152">
    <property type="component" value="Chromosome 5"/>
</dbReference>
<evidence type="ECO:0000313" key="3">
    <source>
        <dbReference type="RefSeq" id="XP_031423640.1"/>
    </source>
</evidence>
<feature type="region of interest" description="Disordered" evidence="1">
    <location>
        <begin position="1"/>
        <end position="57"/>
    </location>
</feature>
<gene>
    <name evidence="3" type="primary">LOC116220520</name>
</gene>
<feature type="compositionally biased region" description="Polar residues" evidence="1">
    <location>
        <begin position="359"/>
        <end position="376"/>
    </location>
</feature>
<dbReference type="GO" id="GO:0043194">
    <property type="term" value="C:axon initial segment"/>
    <property type="evidence" value="ECO:0007669"/>
    <property type="project" value="TreeGrafter"/>
</dbReference>
<dbReference type="PANTHER" id="PTHR12784:SF3">
    <property type="entry name" value="NEURON NAVIGATOR 1"/>
    <property type="match status" value="1"/>
</dbReference>
<feature type="compositionally biased region" description="Basic and acidic residues" evidence="1">
    <location>
        <begin position="7"/>
        <end position="21"/>
    </location>
</feature>
<evidence type="ECO:0000256" key="1">
    <source>
        <dbReference type="SAM" id="MobiDB-lite"/>
    </source>
</evidence>
<dbReference type="GO" id="GO:0001578">
    <property type="term" value="P:microtubule bundle formation"/>
    <property type="evidence" value="ECO:0007669"/>
    <property type="project" value="TreeGrafter"/>
</dbReference>
<dbReference type="AlphaFoldDB" id="A0A6P8FJA0"/>
<feature type="region of interest" description="Disordered" evidence="1">
    <location>
        <begin position="392"/>
        <end position="414"/>
    </location>
</feature>
<dbReference type="GO" id="GO:0001764">
    <property type="term" value="P:neuron migration"/>
    <property type="evidence" value="ECO:0007669"/>
    <property type="project" value="TreeGrafter"/>
</dbReference>
<feature type="compositionally biased region" description="Gly residues" evidence="1">
    <location>
        <begin position="127"/>
        <end position="137"/>
    </location>
</feature>
<organism evidence="2 3">
    <name type="scientific">Clupea harengus</name>
    <name type="common">Atlantic herring</name>
    <dbReference type="NCBI Taxonomy" id="7950"/>
    <lineage>
        <taxon>Eukaryota</taxon>
        <taxon>Metazoa</taxon>
        <taxon>Chordata</taxon>
        <taxon>Craniata</taxon>
        <taxon>Vertebrata</taxon>
        <taxon>Euteleostomi</taxon>
        <taxon>Actinopterygii</taxon>
        <taxon>Neopterygii</taxon>
        <taxon>Teleostei</taxon>
        <taxon>Clupei</taxon>
        <taxon>Clupeiformes</taxon>
        <taxon>Clupeoidei</taxon>
        <taxon>Clupeidae</taxon>
        <taxon>Clupea</taxon>
    </lineage>
</organism>
<dbReference type="OrthoDB" id="2161974at2759"/>
<dbReference type="GO" id="GO:0015630">
    <property type="term" value="C:microtubule cytoskeleton"/>
    <property type="evidence" value="ECO:0007669"/>
    <property type="project" value="TreeGrafter"/>
</dbReference>
<feature type="region of interest" description="Disordered" evidence="1">
    <location>
        <begin position="127"/>
        <end position="178"/>
    </location>
</feature>
<dbReference type="GeneID" id="116220520"/>
<dbReference type="PANTHER" id="PTHR12784">
    <property type="entry name" value="STEERIN"/>
    <property type="match status" value="1"/>
</dbReference>
<accession>A0A6P8FJA0</accession>
<dbReference type="KEGG" id="char:116220520"/>
<dbReference type="InterPro" id="IPR039041">
    <property type="entry name" value="Nav/unc-53"/>
</dbReference>
<protein>
    <submittedName>
        <fullName evidence="3">Neuron navigator 1</fullName>
    </submittedName>
</protein>
<name>A0A6P8FJA0_CLUHA</name>
<feature type="compositionally biased region" description="Gly residues" evidence="1">
    <location>
        <begin position="340"/>
        <end position="358"/>
    </location>
</feature>
<feature type="compositionally biased region" description="Acidic residues" evidence="1">
    <location>
        <begin position="403"/>
        <end position="414"/>
    </location>
</feature>
<dbReference type="RefSeq" id="XP_031423640.1">
    <property type="nucleotide sequence ID" value="XM_031567780.2"/>
</dbReference>
<feature type="region of interest" description="Disordered" evidence="1">
    <location>
        <begin position="305"/>
        <end position="376"/>
    </location>
</feature>
<evidence type="ECO:0000313" key="2">
    <source>
        <dbReference type="Proteomes" id="UP000515152"/>
    </source>
</evidence>
<proteinExistence type="predicted"/>